<keyword evidence="3" id="KW-0378">Hydrolase</keyword>
<dbReference type="InterPro" id="IPR001279">
    <property type="entry name" value="Metallo-B-lactamas"/>
</dbReference>
<feature type="chain" id="PRO_5012665533" evidence="5">
    <location>
        <begin position="22"/>
        <end position="307"/>
    </location>
</feature>
<dbReference type="InterPro" id="IPR036866">
    <property type="entry name" value="RibonucZ/Hydroxyglut_hydro"/>
</dbReference>
<evidence type="ECO:0000256" key="1">
    <source>
        <dbReference type="ARBA" id="ARBA00007749"/>
    </source>
</evidence>
<dbReference type="CDD" id="cd07720">
    <property type="entry name" value="OPHC2-like_MBL-fold"/>
    <property type="match status" value="1"/>
</dbReference>
<evidence type="ECO:0000259" key="6">
    <source>
        <dbReference type="SMART" id="SM00849"/>
    </source>
</evidence>
<proteinExistence type="inferred from homology"/>
<evidence type="ECO:0000313" key="7">
    <source>
        <dbReference type="EMBL" id="SLN32586.1"/>
    </source>
</evidence>
<feature type="signal peptide" evidence="5">
    <location>
        <begin position="1"/>
        <end position="21"/>
    </location>
</feature>
<dbReference type="PANTHER" id="PTHR42978">
    <property type="entry name" value="QUORUM-QUENCHING LACTONASE YTNP-RELATED-RELATED"/>
    <property type="match status" value="1"/>
</dbReference>
<dbReference type="GO" id="GO:0016787">
    <property type="term" value="F:hydrolase activity"/>
    <property type="evidence" value="ECO:0007669"/>
    <property type="project" value="UniProtKB-KW"/>
</dbReference>
<evidence type="ECO:0000256" key="3">
    <source>
        <dbReference type="ARBA" id="ARBA00022801"/>
    </source>
</evidence>
<sequence>MVAIHRRLVCKWLMAAGGASALTTLATKTIAEVELGQGVLQTVSDGHLVLPESFVIGDLPADEAREIVETAGLATDGGYRAPCNLALWRTSDATVLFDAGSGSGFMPSAGELLANLDAVGVAPGDVTHVIFTHGHPDHFWGVLDDFDEPLFANARHVMSDTEVAYWSDPATLDALGEARQSFAVGAARRIELLGDRLERVADDASILPGVQLVPLPGHTAGHVGAQVTNGDASALVVGDAIGNGHLALARPEWPSPADHDPERAIATRTALLDRLAASGETVVGFHLPDGGLGSIARDGDGYLFETA</sequence>
<dbReference type="OrthoDB" id="9773738at2"/>
<evidence type="ECO:0000256" key="5">
    <source>
        <dbReference type="SAM" id="SignalP"/>
    </source>
</evidence>
<comment type="similarity">
    <text evidence="1">Belongs to the metallo-beta-lactamase superfamily.</text>
</comment>
<evidence type="ECO:0000313" key="8">
    <source>
        <dbReference type="Proteomes" id="UP000193570"/>
    </source>
</evidence>
<keyword evidence="8" id="KW-1185">Reference proteome</keyword>
<gene>
    <name evidence="7" type="ORF">ROJ8625_01508</name>
</gene>
<dbReference type="SUPFAM" id="SSF56281">
    <property type="entry name" value="Metallo-hydrolase/oxidoreductase"/>
    <property type="match status" value="1"/>
</dbReference>
<dbReference type="GO" id="GO:0046872">
    <property type="term" value="F:metal ion binding"/>
    <property type="evidence" value="ECO:0007669"/>
    <property type="project" value="UniProtKB-KW"/>
</dbReference>
<keyword evidence="4" id="KW-0862">Zinc</keyword>
<dbReference type="AlphaFoldDB" id="A0A1X6YVS3"/>
<dbReference type="SMART" id="SM00849">
    <property type="entry name" value="Lactamase_B"/>
    <property type="match status" value="1"/>
</dbReference>
<dbReference type="InterPro" id="IPR051013">
    <property type="entry name" value="MBL_superfamily_lactonases"/>
</dbReference>
<dbReference type="EMBL" id="FWFK01000002">
    <property type="protein sequence ID" value="SLN32586.1"/>
    <property type="molecule type" value="Genomic_DNA"/>
</dbReference>
<dbReference type="RefSeq" id="WP_085791227.1">
    <property type="nucleotide sequence ID" value="NZ_FWFK01000002.1"/>
</dbReference>
<keyword evidence="5" id="KW-0732">Signal</keyword>
<evidence type="ECO:0000256" key="4">
    <source>
        <dbReference type="ARBA" id="ARBA00022833"/>
    </source>
</evidence>
<dbReference type="Gene3D" id="3.60.15.10">
    <property type="entry name" value="Ribonuclease Z/Hydroxyacylglutathione hydrolase-like"/>
    <property type="match status" value="1"/>
</dbReference>
<keyword evidence="2" id="KW-0479">Metal-binding</keyword>
<dbReference type="PANTHER" id="PTHR42978:SF6">
    <property type="entry name" value="QUORUM-QUENCHING LACTONASE YTNP-RELATED"/>
    <property type="match status" value="1"/>
</dbReference>
<evidence type="ECO:0000256" key="2">
    <source>
        <dbReference type="ARBA" id="ARBA00022723"/>
    </source>
</evidence>
<dbReference type="Pfam" id="PF00753">
    <property type="entry name" value="Lactamase_B"/>
    <property type="match status" value="1"/>
</dbReference>
<protein>
    <submittedName>
        <fullName evidence="7">Metallo-beta-lactamase superfamily protein</fullName>
    </submittedName>
</protein>
<organism evidence="7 8">
    <name type="scientific">Roseivivax jejudonensis</name>
    <dbReference type="NCBI Taxonomy" id="1529041"/>
    <lineage>
        <taxon>Bacteria</taxon>
        <taxon>Pseudomonadati</taxon>
        <taxon>Pseudomonadota</taxon>
        <taxon>Alphaproteobacteria</taxon>
        <taxon>Rhodobacterales</taxon>
        <taxon>Roseobacteraceae</taxon>
        <taxon>Roseivivax</taxon>
    </lineage>
</organism>
<reference evidence="7 8" key="1">
    <citation type="submission" date="2017-03" db="EMBL/GenBank/DDBJ databases">
        <authorList>
            <person name="Afonso C.L."/>
            <person name="Miller P.J."/>
            <person name="Scott M.A."/>
            <person name="Spackman E."/>
            <person name="Goraichik I."/>
            <person name="Dimitrov K.M."/>
            <person name="Suarez D.L."/>
            <person name="Swayne D.E."/>
        </authorList>
    </citation>
    <scope>NUCLEOTIDE SEQUENCE [LARGE SCALE GENOMIC DNA]</scope>
    <source>
        <strain evidence="7 8">CECT 8625</strain>
    </source>
</reference>
<dbReference type="Proteomes" id="UP000193570">
    <property type="component" value="Unassembled WGS sequence"/>
</dbReference>
<feature type="domain" description="Metallo-beta-lactamase" evidence="6">
    <location>
        <begin position="82"/>
        <end position="286"/>
    </location>
</feature>
<name>A0A1X6YVS3_9RHOB</name>
<accession>A0A1X6YVS3</accession>